<protein>
    <submittedName>
        <fullName evidence="1">Uncharacterized protein</fullName>
    </submittedName>
</protein>
<dbReference type="Proteomes" id="UP001328107">
    <property type="component" value="Unassembled WGS sequence"/>
</dbReference>
<dbReference type="EMBL" id="BTRK01000006">
    <property type="protein sequence ID" value="GMR62692.1"/>
    <property type="molecule type" value="Genomic_DNA"/>
</dbReference>
<keyword evidence="2" id="KW-1185">Reference proteome</keyword>
<reference evidence="2" key="1">
    <citation type="submission" date="2022-10" db="EMBL/GenBank/DDBJ databases">
        <title>Genome assembly of Pristionchus species.</title>
        <authorList>
            <person name="Yoshida K."/>
            <person name="Sommer R.J."/>
        </authorList>
    </citation>
    <scope>NUCLEOTIDE SEQUENCE [LARGE SCALE GENOMIC DNA]</scope>
    <source>
        <strain evidence="2">RS5460</strain>
    </source>
</reference>
<evidence type="ECO:0000313" key="1">
    <source>
        <dbReference type="EMBL" id="GMR62692.1"/>
    </source>
</evidence>
<name>A0AAN5DI74_9BILA</name>
<dbReference type="AlphaFoldDB" id="A0AAN5DI74"/>
<feature type="non-terminal residue" evidence="1">
    <location>
        <position position="1"/>
    </location>
</feature>
<gene>
    <name evidence="1" type="ORF">PMAYCL1PPCAC_32887</name>
</gene>
<evidence type="ECO:0000313" key="2">
    <source>
        <dbReference type="Proteomes" id="UP001328107"/>
    </source>
</evidence>
<sequence>LVLTTFMSEPTVVENDAQLDDNRAAISKIEKLLSSLDSALDYALENAKSEAGKLAVHCMKTVDLYLEHQVNSFEELYASVEHSSAFASIQLMKTCQDLYMNKLIVLDSTLLDSPLASEDFRSAFIQAYNTIFLELVNLRKHITELNKSVFEYRKEEVSKAIVVFKHMKEEVQAKREVQGKEDLEIPKDRMGTAYKRWKTTHSANFDASVDEFVKARNYFEDELKRSLDHCKEVARISNEYCKAAIDRSIEAEVPVFDELINWTKADLANALQSCEKIKRSIADQISVKAIGNVFLNGQLELTMKQIGFIQQD</sequence>
<proteinExistence type="predicted"/>
<comment type="caution">
    <text evidence="1">The sequence shown here is derived from an EMBL/GenBank/DDBJ whole genome shotgun (WGS) entry which is preliminary data.</text>
</comment>
<accession>A0AAN5DI74</accession>
<organism evidence="1 2">
    <name type="scientific">Pristionchus mayeri</name>
    <dbReference type="NCBI Taxonomy" id="1317129"/>
    <lineage>
        <taxon>Eukaryota</taxon>
        <taxon>Metazoa</taxon>
        <taxon>Ecdysozoa</taxon>
        <taxon>Nematoda</taxon>
        <taxon>Chromadorea</taxon>
        <taxon>Rhabditida</taxon>
        <taxon>Rhabditina</taxon>
        <taxon>Diplogasteromorpha</taxon>
        <taxon>Diplogasteroidea</taxon>
        <taxon>Neodiplogasteridae</taxon>
        <taxon>Pristionchus</taxon>
    </lineage>
</organism>